<dbReference type="EMBL" id="KV426050">
    <property type="protein sequence ID" value="KZV90366.1"/>
    <property type="molecule type" value="Genomic_DNA"/>
</dbReference>
<feature type="compositionally biased region" description="Acidic residues" evidence="1">
    <location>
        <begin position="1064"/>
        <end position="1078"/>
    </location>
</feature>
<evidence type="ECO:0000313" key="3">
    <source>
        <dbReference type="Proteomes" id="UP000077266"/>
    </source>
</evidence>
<feature type="compositionally biased region" description="Basic and acidic residues" evidence="1">
    <location>
        <begin position="778"/>
        <end position="788"/>
    </location>
</feature>
<dbReference type="OrthoDB" id="3032681at2759"/>
<reference evidence="2 3" key="1">
    <citation type="journal article" date="2016" name="Mol. Biol. Evol.">
        <title>Comparative Genomics of Early-Diverging Mushroom-Forming Fungi Provides Insights into the Origins of Lignocellulose Decay Capabilities.</title>
        <authorList>
            <person name="Nagy L.G."/>
            <person name="Riley R."/>
            <person name="Tritt A."/>
            <person name="Adam C."/>
            <person name="Daum C."/>
            <person name="Floudas D."/>
            <person name="Sun H."/>
            <person name="Yadav J.S."/>
            <person name="Pangilinan J."/>
            <person name="Larsson K.H."/>
            <person name="Matsuura K."/>
            <person name="Barry K."/>
            <person name="Labutti K."/>
            <person name="Kuo R."/>
            <person name="Ohm R.A."/>
            <person name="Bhattacharya S.S."/>
            <person name="Shirouzu T."/>
            <person name="Yoshinaga Y."/>
            <person name="Martin F.M."/>
            <person name="Grigoriev I.V."/>
            <person name="Hibbett D.S."/>
        </authorList>
    </citation>
    <scope>NUCLEOTIDE SEQUENCE [LARGE SCALE GENOMIC DNA]</scope>
    <source>
        <strain evidence="2 3">HHB12029</strain>
    </source>
</reference>
<feature type="compositionally biased region" description="Polar residues" evidence="1">
    <location>
        <begin position="1006"/>
        <end position="1023"/>
    </location>
</feature>
<dbReference type="Proteomes" id="UP000077266">
    <property type="component" value="Unassembled WGS sequence"/>
</dbReference>
<protein>
    <submittedName>
        <fullName evidence="2">Uncharacterized protein</fullName>
    </submittedName>
</protein>
<feature type="region of interest" description="Disordered" evidence="1">
    <location>
        <begin position="736"/>
        <end position="829"/>
    </location>
</feature>
<evidence type="ECO:0000256" key="1">
    <source>
        <dbReference type="SAM" id="MobiDB-lite"/>
    </source>
</evidence>
<accession>A0A165GDP4</accession>
<name>A0A165GDP4_EXIGL</name>
<gene>
    <name evidence="2" type="ORF">EXIGLDRAFT_694708</name>
</gene>
<dbReference type="InParanoid" id="A0A165GDP4"/>
<proteinExistence type="predicted"/>
<feature type="compositionally biased region" description="Polar residues" evidence="1">
    <location>
        <begin position="740"/>
        <end position="758"/>
    </location>
</feature>
<feature type="compositionally biased region" description="Acidic residues" evidence="1">
    <location>
        <begin position="1044"/>
        <end position="1057"/>
    </location>
</feature>
<keyword evidence="3" id="KW-1185">Reference proteome</keyword>
<evidence type="ECO:0000313" key="2">
    <source>
        <dbReference type="EMBL" id="KZV90366.1"/>
    </source>
</evidence>
<feature type="region of interest" description="Disordered" evidence="1">
    <location>
        <begin position="1006"/>
        <end position="1096"/>
    </location>
</feature>
<sequence length="1290" mass="143897">MQALFGANASASGSATPINNFNYDYARCVVCLLRVHGFIAARPRTVVHFACGPTAITRTRATTCASPTFYQPHSASSPTAPTNSAGPEHISASIRIFAPAFIFNAYALLLARALFTGLTGTDKLSKLKTGRTGNNAIGVSDANEFQDAVPTLPPDARYFPHDAGRPPAHPGFGPIPPMGEEKPPAGLRFPQVREVVRHLSDEYMAGEYEEVKFDSRARQQYKDDALRAATHPAFRMKLPLELVDGMPSYPEALHIPGQHQLSPGVPFVVRDSRDDTLFETQIGVTTPSIVNKYCWLKRPNSVTFWERSIRILKLTFGDKVSEVESHRKALHEFGFLHNSRDGGTGDADEGSFSLAATNSEGVGKGNVQPAQQIHTPDAEERRLNLLHELGETGVDVVESLVSRDEFADASFIGRQQNLMGFGTIRKRIMNAVQSNMTRVRPGEETLSRSIGIQGEHHCDSKDCAHLWTVAVLCLQLPIGSDPASFVYPEVAVYAHSTEYTPPLSFGGPVEQKKKQLNFLENGMPHFTTIENEACWHACNSAFRFFNYGQKGLEVGLFKDCSLTPRMLVESKSYIDEEGVKHQCSMNGCLDPIEDAEQHNFMLIRALKHVQRGRFSLLPLTREEMRRFKKSVLAALERKAPPLDLSKLKASGKDDHIEFILEDMIYGPNKIAYCVEFEKDPGVLVWISDHQWKHVNKDRLKYEYALRKGNLYGTSGANIVVPDAVFIELELGEVTEENENAHVSQSSVPQNGTSRSTSVELEPDPHHITVPEQGNSGKRKADADAEAKSPRRTKRKKPNQAGSAIEQAGAGQSVPAKKKPPKEGGRRTTYGKVGLNEHKVVELLSSNVWETSAQTVEARRKAFRPTLRKAMTMPELAALIRPYQSHQSARLSAPTKTTTEFLAGTQLAIECARLLSVWHDMQHVMHTHADWMHIQECHMFVHMKTWLLEDAPNMAFAIYAGVTMDNRTTLVPTDERLHEMIWSTRISWLDDLAWEVLRFVARLQREQNPTSSAEQQITLSLPSDTQEEVLSKSKDTSAAATSEFQAEEYEEDDEDQEDRESLASDMEEHECESEDDVDDIGQPVSKPTTLLNDERQSLDPLSSQLALLFAMDDADLERRELLLNDGDYIPTGENPRRPQVQPEHRTAPIATATIEMNVADTGPRARGSALREKVVTLEYTGKVKSHPGELQRFASEVFIDTLFKIVLEPTIHELAQEDTAVRSSGRTQQAYGLLLGRGVLLEALLKSAGSPIVWTYEHLRRGIYASPYKIFGTDRFERIIELLKKKARILM</sequence>
<organism evidence="2 3">
    <name type="scientific">Exidia glandulosa HHB12029</name>
    <dbReference type="NCBI Taxonomy" id="1314781"/>
    <lineage>
        <taxon>Eukaryota</taxon>
        <taxon>Fungi</taxon>
        <taxon>Dikarya</taxon>
        <taxon>Basidiomycota</taxon>
        <taxon>Agaricomycotina</taxon>
        <taxon>Agaricomycetes</taxon>
        <taxon>Auriculariales</taxon>
        <taxon>Exidiaceae</taxon>
        <taxon>Exidia</taxon>
    </lineage>
</organism>